<keyword evidence="2" id="KW-1133">Transmembrane helix</keyword>
<feature type="transmembrane region" description="Helical" evidence="2">
    <location>
        <begin position="217"/>
        <end position="237"/>
    </location>
</feature>
<keyword evidence="2" id="KW-0472">Membrane</keyword>
<dbReference type="PROSITE" id="PS51257">
    <property type="entry name" value="PROKAR_LIPOPROTEIN"/>
    <property type="match status" value="1"/>
</dbReference>
<dbReference type="InterPro" id="IPR056997">
    <property type="entry name" value="CBM_AftD"/>
</dbReference>
<feature type="transmembrane region" description="Helical" evidence="2">
    <location>
        <begin position="1478"/>
        <end position="1500"/>
    </location>
</feature>
<feature type="transmembrane region" description="Helical" evidence="2">
    <location>
        <begin position="290"/>
        <end position="308"/>
    </location>
</feature>
<feature type="transmembrane region" description="Helical" evidence="2">
    <location>
        <begin position="96"/>
        <end position="116"/>
    </location>
</feature>
<feature type="transmembrane region" description="Helical" evidence="2">
    <location>
        <begin position="178"/>
        <end position="205"/>
    </location>
</feature>
<feature type="transmembrane region" description="Helical" evidence="2">
    <location>
        <begin position="1392"/>
        <end position="1411"/>
    </location>
</feature>
<dbReference type="Gene3D" id="2.60.120.260">
    <property type="entry name" value="Galactose-binding domain-like"/>
    <property type="match status" value="1"/>
</dbReference>
<accession>A0ABP4V7D1</accession>
<evidence type="ECO:0000313" key="4">
    <source>
        <dbReference type="EMBL" id="GAA1717993.1"/>
    </source>
</evidence>
<organism evidence="4 5">
    <name type="scientific">Dietzia cercidiphylli</name>
    <dbReference type="NCBI Taxonomy" id="498199"/>
    <lineage>
        <taxon>Bacteria</taxon>
        <taxon>Bacillati</taxon>
        <taxon>Actinomycetota</taxon>
        <taxon>Actinomycetes</taxon>
        <taxon>Mycobacteriales</taxon>
        <taxon>Dietziaceae</taxon>
        <taxon>Dietzia</taxon>
    </lineage>
</organism>
<dbReference type="Proteomes" id="UP001500383">
    <property type="component" value="Unassembled WGS sequence"/>
</dbReference>
<feature type="transmembrane region" description="Helical" evidence="2">
    <location>
        <begin position="1417"/>
        <end position="1435"/>
    </location>
</feature>
<feature type="transmembrane region" description="Helical" evidence="2">
    <location>
        <begin position="1442"/>
        <end position="1458"/>
    </location>
</feature>
<evidence type="ECO:0000259" key="3">
    <source>
        <dbReference type="PROSITE" id="PS50022"/>
    </source>
</evidence>
<dbReference type="InterPro" id="IPR021798">
    <property type="entry name" value="AftD_N"/>
</dbReference>
<feature type="transmembrane region" description="Helical" evidence="2">
    <location>
        <begin position="1360"/>
        <end position="1380"/>
    </location>
</feature>
<feature type="region of interest" description="Disordered" evidence="1">
    <location>
        <begin position="780"/>
        <end position="808"/>
    </location>
</feature>
<feature type="compositionally biased region" description="Basic and acidic residues" evidence="1">
    <location>
        <begin position="722"/>
        <end position="747"/>
    </location>
</feature>
<dbReference type="InterPro" id="IPR000421">
    <property type="entry name" value="FA58C"/>
</dbReference>
<dbReference type="EMBL" id="BAAAQG010000015">
    <property type="protein sequence ID" value="GAA1717993.1"/>
    <property type="molecule type" value="Genomic_DNA"/>
</dbReference>
<reference evidence="5" key="1">
    <citation type="journal article" date="2019" name="Int. J. Syst. Evol. Microbiol.">
        <title>The Global Catalogue of Microorganisms (GCM) 10K type strain sequencing project: providing services to taxonomists for standard genome sequencing and annotation.</title>
        <authorList>
            <consortium name="The Broad Institute Genomics Platform"/>
            <consortium name="The Broad Institute Genome Sequencing Center for Infectious Disease"/>
            <person name="Wu L."/>
            <person name="Ma J."/>
        </authorList>
    </citation>
    <scope>NUCLEOTIDE SEQUENCE [LARGE SCALE GENOMIC DNA]</scope>
    <source>
        <strain evidence="5">JCM 16002</strain>
    </source>
</reference>
<evidence type="ECO:0000313" key="5">
    <source>
        <dbReference type="Proteomes" id="UP001500383"/>
    </source>
</evidence>
<feature type="region of interest" description="Disordered" evidence="1">
    <location>
        <begin position="698"/>
        <end position="762"/>
    </location>
</feature>
<comment type="caution">
    <text evidence="4">The sequence shown here is derived from an EMBL/GenBank/DDBJ whole genome shotgun (WGS) entry which is preliminary data.</text>
</comment>
<sequence length="1518" mass="156340">MTRGIRLGAGARDAVVAFLGFLLLACLQSPGLVVPDTKYDLVVDPGRFLVQATHLWTGLSFGGQVQNQAYGYLFPQGPFFALFDLVGMPAWLTQRLWWAVLLTLAYVGVVRVAAALRIGTPQTRAVAGILYALAPRMLGDLGSISSEIWPVALAPWVLLPVVRVLQGRMSPRRGGAGAALALALMGAVNAVATAIACLPAILWWLMHRPGRTWARLAAWWLPLSVAVCLWWAVPLVLLGRVSPPFLDHIESAEVTTRWSSATEVLRGAATWVPFVSTDRVAGAALTSEPVFVLATGVMAAVGVLGLLHRAMPARGRLLVIAAVGLVAMAAPWVGPAGGGLAETLRAFLDGAGAPLRNVHKFEPLVRLPLVLGTAHLLALLLSGLRGGPGPGGSDRGGGGAPAAGGWTAVAHPERNRPVAVAMVVVLAGTVAVAPALPGRLAPVGAHAAIPDHWTDAADWLSENAPVARPGAADVGGGDLDPAATTRALVVPGSSFGRQVWGVTRDEPLQPLATTPWAVRDSVPLQPAPAIRALDAVQRRLADGNPAPGTAATLASLGIGFLVVRNDLTADSGAPRPVLVHQALDGSPGLVKVAEFGDPVGGTDVDDEVVVVPDSGLRPAYPAIEIYRVDSRLGSDATSPGPPRSATAPYTVEVRDLPVVAGGPESLSRLDDLLAVQDTVGSPARVTRLLEVDAEAAGVDPASDPFPRPRPVNSTAPVLTDSPTDRETDFGRLDHHSSAVRAEGDPRRSRGAVPDYAATVSDTEPPLAQARWWDARVRASSSASDSAQTGPVRPARSVAAAVDGDPDTAWRSGGYGSAFGQWIEVELPEPVDRGLLRITVPVPDAGPEVSSLQIRTDSGTTTAYPTGGGELVVALPPGPTETVRVTATGFADGGRGTYFEVSDLALSSAGEDIPLLRVVALPDRPPGSGAPSGWLLRQELGGRSDCVHGGSPVEGLAGAEEETGAVRCAPELAIEAEEPARFARLLDVPTDTAVLPQLLVRPRAGAALDDVLRGDPATRARQVRAVGESLVTDPAGGPSAAVDGDRSTSWYAPDVPSPTLELRLPGRHLVGSIRVWAPRSAAPAAPRVITVDSGVQTTRVDLDAVAPEEDGSVVVPLPADHTDRVTVRIDATHDVRTPGGTQVPTGIAEVWVQDATGARIGALPAANDEPVTLSCQDGPRVFIGERAVPTRLTTTRRELLDGRAIPVELCDDDPVAMAAGPVEVSVDPGDAFSVDTVGLVVVVDGGVDGGDGAGRSGTGRAEATSRTPVLGGGLQATRAVTTVRWDASRRELHVPAAPRERVLVVPESVSPAWQARLVADDGSGVPDARPVTVDGWKQGWVLPAAGTGATLVLTVPLDGPYRAALLTGPFVLALVLILFLLRGRDRAGARAEVRRAGGVVTATATAAVAYALAGPVGLGLAAVLGGGALVASRHLGAGRARELLVIGSGVGIVAGAALLSRAPWPDPLGYAGDGWGPQVATVAGLVCAGLAAAWPSVLGVPRGVRRGANHRPDGSSTSA</sequence>
<dbReference type="PROSITE" id="PS50022">
    <property type="entry name" value="FA58C_3"/>
    <property type="match status" value="1"/>
</dbReference>
<feature type="transmembrane region" description="Helical" evidence="2">
    <location>
        <begin position="315"/>
        <end position="334"/>
    </location>
</feature>
<evidence type="ECO:0000256" key="2">
    <source>
        <dbReference type="SAM" id="Phobius"/>
    </source>
</evidence>
<evidence type="ECO:0000256" key="1">
    <source>
        <dbReference type="SAM" id="MobiDB-lite"/>
    </source>
</evidence>
<dbReference type="InterPro" id="IPR008979">
    <property type="entry name" value="Galactose-bd-like_sf"/>
</dbReference>
<feature type="transmembrane region" description="Helical" evidence="2">
    <location>
        <begin position="137"/>
        <end position="158"/>
    </location>
</feature>
<proteinExistence type="predicted"/>
<dbReference type="Pfam" id="PF11847">
    <property type="entry name" value="GT-C_AftD"/>
    <property type="match status" value="1"/>
</dbReference>
<keyword evidence="5" id="KW-1185">Reference proteome</keyword>
<feature type="compositionally biased region" description="Low complexity" evidence="1">
    <location>
        <begin position="780"/>
        <end position="801"/>
    </location>
</feature>
<dbReference type="Pfam" id="PF24607">
    <property type="entry name" value="CBM_AftD"/>
    <property type="match status" value="1"/>
</dbReference>
<protein>
    <submittedName>
        <fullName evidence="4">Alpha-(1-&gt;3)-arabinofuranosyltransferase family protein</fullName>
    </submittedName>
</protein>
<keyword evidence="2" id="KW-0812">Transmembrane</keyword>
<gene>
    <name evidence="4" type="ORF">GCM10009831_30110</name>
</gene>
<name>A0ABP4V7D1_9ACTN</name>
<dbReference type="SUPFAM" id="SSF49785">
    <property type="entry name" value="Galactose-binding domain-like"/>
    <property type="match status" value="1"/>
</dbReference>
<feature type="domain" description="F5/8 type C" evidence="3">
    <location>
        <begin position="759"/>
        <end position="829"/>
    </location>
</feature>